<reference evidence="5" key="1">
    <citation type="journal article" date="2019" name="Int. J. Syst. Evol. Microbiol.">
        <title>The Global Catalogue of Microorganisms (GCM) 10K type strain sequencing project: providing services to taxonomists for standard genome sequencing and annotation.</title>
        <authorList>
            <consortium name="The Broad Institute Genomics Platform"/>
            <consortium name="The Broad Institute Genome Sequencing Center for Infectious Disease"/>
            <person name="Wu L."/>
            <person name="Ma J."/>
        </authorList>
    </citation>
    <scope>NUCLEOTIDE SEQUENCE [LARGE SCALE GENOMIC DNA]</scope>
    <source>
        <strain evidence="5">JCM 9458</strain>
    </source>
</reference>
<proteinExistence type="predicted"/>
<keyword evidence="5" id="KW-1185">Reference proteome</keyword>
<dbReference type="PANTHER" id="PTHR30055:SF231">
    <property type="entry name" value="TRANSCRIPTIONAL REGULATORY PROTEIN (PROBABLY DEOR-FAMILY)-RELATED"/>
    <property type="match status" value="1"/>
</dbReference>
<name>A0ABP6T4A2_9ACTN</name>
<keyword evidence="1 2" id="KW-0238">DNA-binding</keyword>
<dbReference type="PROSITE" id="PS50977">
    <property type="entry name" value="HTH_TETR_2"/>
    <property type="match status" value="1"/>
</dbReference>
<dbReference type="RefSeq" id="WP_345730822.1">
    <property type="nucleotide sequence ID" value="NZ_BAAAYN010000035.1"/>
</dbReference>
<dbReference type="InterPro" id="IPR041583">
    <property type="entry name" value="TetR_C_31"/>
</dbReference>
<evidence type="ECO:0000313" key="4">
    <source>
        <dbReference type="EMBL" id="GAA3391981.1"/>
    </source>
</evidence>
<sequence length="232" mass="24552">MVRASSGNRRADILDAAINLVAGAGLRGLTHRAVDAAAGLSEGSTSAYFRTRAALLTAVVARLDERIGADVDELAAETAQHRGDPAHAVAHTMKLLDRWLSDPAPLAARLELSLESSRRPELGEAMTAWRTAFDALVARIISDVGVDCAAERAALVTACLDGLLFRALTGASTRDSTEESDDSGVPLLDPKTRADVVDQARTLLTSLLVSAHVLDNTDGPLPGNLPRPDRFR</sequence>
<feature type="domain" description="HTH tetR-type" evidence="3">
    <location>
        <begin position="7"/>
        <end position="67"/>
    </location>
</feature>
<dbReference type="InterPro" id="IPR009057">
    <property type="entry name" value="Homeodomain-like_sf"/>
</dbReference>
<dbReference type="Proteomes" id="UP001501676">
    <property type="component" value="Unassembled WGS sequence"/>
</dbReference>
<dbReference type="Gene3D" id="1.10.357.10">
    <property type="entry name" value="Tetracycline Repressor, domain 2"/>
    <property type="match status" value="1"/>
</dbReference>
<protein>
    <recommendedName>
        <fullName evidence="3">HTH tetR-type domain-containing protein</fullName>
    </recommendedName>
</protein>
<evidence type="ECO:0000313" key="5">
    <source>
        <dbReference type="Proteomes" id="UP001501676"/>
    </source>
</evidence>
<dbReference type="InterPro" id="IPR001647">
    <property type="entry name" value="HTH_TetR"/>
</dbReference>
<dbReference type="InterPro" id="IPR050109">
    <property type="entry name" value="HTH-type_TetR-like_transc_reg"/>
</dbReference>
<gene>
    <name evidence="4" type="ORF">GCM10020369_51930</name>
</gene>
<feature type="DNA-binding region" description="H-T-H motif" evidence="2">
    <location>
        <begin position="30"/>
        <end position="49"/>
    </location>
</feature>
<evidence type="ECO:0000256" key="1">
    <source>
        <dbReference type="ARBA" id="ARBA00023125"/>
    </source>
</evidence>
<dbReference type="PANTHER" id="PTHR30055">
    <property type="entry name" value="HTH-TYPE TRANSCRIPTIONAL REGULATOR RUTR"/>
    <property type="match status" value="1"/>
</dbReference>
<comment type="caution">
    <text evidence="4">The sequence shown here is derived from an EMBL/GenBank/DDBJ whole genome shotgun (WGS) entry which is preliminary data.</text>
</comment>
<dbReference type="Pfam" id="PF17940">
    <property type="entry name" value="TetR_C_31"/>
    <property type="match status" value="1"/>
</dbReference>
<evidence type="ECO:0000256" key="2">
    <source>
        <dbReference type="PROSITE-ProRule" id="PRU00335"/>
    </source>
</evidence>
<dbReference type="SUPFAM" id="SSF46689">
    <property type="entry name" value="Homeodomain-like"/>
    <property type="match status" value="1"/>
</dbReference>
<organism evidence="4 5">
    <name type="scientific">Cryptosporangium minutisporangium</name>
    <dbReference type="NCBI Taxonomy" id="113569"/>
    <lineage>
        <taxon>Bacteria</taxon>
        <taxon>Bacillati</taxon>
        <taxon>Actinomycetota</taxon>
        <taxon>Actinomycetes</taxon>
        <taxon>Cryptosporangiales</taxon>
        <taxon>Cryptosporangiaceae</taxon>
        <taxon>Cryptosporangium</taxon>
    </lineage>
</organism>
<dbReference type="Pfam" id="PF00440">
    <property type="entry name" value="TetR_N"/>
    <property type="match status" value="1"/>
</dbReference>
<accession>A0ABP6T4A2</accession>
<evidence type="ECO:0000259" key="3">
    <source>
        <dbReference type="PROSITE" id="PS50977"/>
    </source>
</evidence>
<dbReference type="EMBL" id="BAAAYN010000035">
    <property type="protein sequence ID" value="GAA3391981.1"/>
    <property type="molecule type" value="Genomic_DNA"/>
</dbReference>